<feature type="domain" description="TPPC8 C-terminal Ig-like" evidence="2">
    <location>
        <begin position="1127"/>
        <end position="1265"/>
    </location>
</feature>
<dbReference type="PANTHER" id="PTHR12975:SF6">
    <property type="entry name" value="TRAFFICKING PROTEIN PARTICLE COMPLEX SUBUNIT 8"/>
    <property type="match status" value="1"/>
</dbReference>
<feature type="region of interest" description="Disordered" evidence="1">
    <location>
        <begin position="1190"/>
        <end position="1218"/>
    </location>
</feature>
<evidence type="ECO:0000313" key="6">
    <source>
        <dbReference type="Proteomes" id="UP000007264"/>
    </source>
</evidence>
<dbReference type="RefSeq" id="XP_005646704.1">
    <property type="nucleotide sequence ID" value="XM_005646647.1"/>
</dbReference>
<feature type="region of interest" description="Disordered" evidence="1">
    <location>
        <begin position="1052"/>
        <end position="1092"/>
    </location>
</feature>
<dbReference type="KEGG" id="csl:COCSUDRAFT_55859"/>
<dbReference type="STRING" id="574566.I0YUU1"/>
<dbReference type="Pfam" id="PF24542">
    <property type="entry name" value="Ig_TPPC8_C"/>
    <property type="match status" value="1"/>
</dbReference>
<dbReference type="InterPro" id="IPR058541">
    <property type="entry name" value="Ig_TPPC8_1st"/>
</dbReference>
<evidence type="ECO:0000256" key="1">
    <source>
        <dbReference type="SAM" id="MobiDB-lite"/>
    </source>
</evidence>
<dbReference type="Proteomes" id="UP000007264">
    <property type="component" value="Unassembled WGS sequence"/>
</dbReference>
<protein>
    <submittedName>
        <fullName evidence="5">Uncharacterized protein</fullName>
    </submittedName>
</protein>
<gene>
    <name evidence="5" type="ORF">COCSUDRAFT_55859</name>
</gene>
<evidence type="ECO:0000259" key="2">
    <source>
        <dbReference type="Pfam" id="PF24542"/>
    </source>
</evidence>
<evidence type="ECO:0000313" key="5">
    <source>
        <dbReference type="EMBL" id="EIE22160.1"/>
    </source>
</evidence>
<dbReference type="PANTHER" id="PTHR12975">
    <property type="entry name" value="TRANSPORT PROTEIN TRAPP"/>
    <property type="match status" value="1"/>
</dbReference>
<organism evidence="5 6">
    <name type="scientific">Coccomyxa subellipsoidea (strain C-169)</name>
    <name type="common">Green microalga</name>
    <dbReference type="NCBI Taxonomy" id="574566"/>
    <lineage>
        <taxon>Eukaryota</taxon>
        <taxon>Viridiplantae</taxon>
        <taxon>Chlorophyta</taxon>
        <taxon>core chlorophytes</taxon>
        <taxon>Trebouxiophyceae</taxon>
        <taxon>Trebouxiophyceae incertae sedis</taxon>
        <taxon>Coccomyxaceae</taxon>
        <taxon>Coccomyxa</taxon>
        <taxon>Coccomyxa subellipsoidea</taxon>
    </lineage>
</organism>
<dbReference type="InterPro" id="IPR024420">
    <property type="entry name" value="TRAPP_III_complex_Trs85"/>
</dbReference>
<keyword evidence="6" id="KW-1185">Reference proteome</keyword>
<feature type="domain" description="TPPC8 second Ig-like" evidence="3">
    <location>
        <begin position="824"/>
        <end position="947"/>
    </location>
</feature>
<comment type="caution">
    <text evidence="5">The sequence shown here is derived from an EMBL/GenBank/DDBJ whole genome shotgun (WGS) entry which is preliminary data.</text>
</comment>
<accession>I0YUU1</accession>
<reference evidence="5 6" key="1">
    <citation type="journal article" date="2012" name="Genome Biol.">
        <title>The genome of the polar eukaryotic microalga coccomyxa subellipsoidea reveals traits of cold adaptation.</title>
        <authorList>
            <person name="Blanc G."/>
            <person name="Agarkova I."/>
            <person name="Grimwood J."/>
            <person name="Kuo A."/>
            <person name="Brueggeman A."/>
            <person name="Dunigan D."/>
            <person name="Gurnon J."/>
            <person name="Ladunga I."/>
            <person name="Lindquist E."/>
            <person name="Lucas S."/>
            <person name="Pangilinan J."/>
            <person name="Proschold T."/>
            <person name="Salamov A."/>
            <person name="Schmutz J."/>
            <person name="Weeks D."/>
            <person name="Yamada T."/>
            <person name="Claverie J.M."/>
            <person name="Grigoriev I."/>
            <person name="Van Etten J."/>
            <person name="Lomsadze A."/>
            <person name="Borodovsky M."/>
        </authorList>
    </citation>
    <scope>NUCLEOTIDE SEQUENCE [LARGE SCALE GENOMIC DNA]</scope>
    <source>
        <strain evidence="5 6">C-169</strain>
    </source>
</reference>
<dbReference type="GeneID" id="17040146"/>
<evidence type="ECO:0000259" key="3">
    <source>
        <dbReference type="Pfam" id="PF24544"/>
    </source>
</evidence>
<dbReference type="OrthoDB" id="437922at2759"/>
<feature type="domain" description="TPPC8 first Ig-like" evidence="4">
    <location>
        <begin position="679"/>
        <end position="822"/>
    </location>
</feature>
<dbReference type="Pfam" id="PF24545">
    <property type="entry name" value="Ig_TPPC8_1st"/>
    <property type="match status" value="1"/>
</dbReference>
<sequence>MEFRDWISERLTPAVMVISSPEAEEMCQEKNGLTVVDLLRPYGFLHQLSVPVRTVGEHAYRIREFRVRFYRADMMFQPSPEAADEYLKGVLNAAAKESGSVEIPDVMAAVQSGKGFLTDNTPWWDKYRDEFFRMTSFGELETFDHPVACLLVLHAHAENPVEAFGKLFHSSRKPPLMAEGKMEHRIVMHHLLIHGDNVQAEGGYARSEEKLKAARVALGTAAVHLIRINSGRGDLSSKLGYESLWRHPLPGTLPGGGAGEPPSRPPVPTAGYGECLTKANLDDIKRFSEDFAVRALLPAMEARVTSTRKGLRNQLKTLLWRKQPGGAAGRDSPMGSVHGGSVHGGNAASAVNGSVGTYGMGSVEGQMRALADLAFTMQDYDTALSTLRLLASDLRADKAWKQYAAVQEMIGISLFMARGTMSEVLGAFKEAFYRYNTAAPHETAPRECVRYATRSMLLAAEYARQHGAYNEANYALMKAHFQEENLRAALLLEQAALCLLRVSPPSVRKYAFHMVLAGLRYNACDQKALGMRAYRQVLSVYKGHKWAFIEEHIHDVLGKQSRDAGDFELALQHFAAMLQCSHSPPYWQAHYLKQFLDTVAAATKAKGAAPVLELPLPEVDAEHVTVQADNEICHGNPESRTQPEELWRSLEGPLLSGLDTGTTWLDAGGSSSKVSALQLSTAVAGEMIEVLISLANPLAVDLHVSRLRLLFEPEPMPTEGDLGQYAEAQEQAVVLKGGERVRLALGLRPLRPGLLTLTGVEWLLDGNAPGRKLFAPKRPKHRRTASRAATKAEVQSQCLSFSILDALPRLEASVEQLPPTMLAGEVRKCTLTLRNTGKVPLRSIRAVCSSPDVYLPPDDADASGATVDSLAPGRERAAGTSALQQPCLRLRRGLTLYTWPAAKALGPGEELQWPLWVHPRERGQFDFHLAVFFEPAAPVDGMNYRVLRLSHSVDVLPSLDVAASLAASRADLVTFLLRLSMRNMQGLQALTVRQVSCLCDSWRISQLGRRGEAASAALQPPSTSITPAIELPAASVATAYFRLHPPEASAADASTSAGEEWFPTRPSKAELQRAALEQQPEPSTSDTPENKGPDIIVVWALPDAAGNPRCIGAHHVCDLQEKEKVAIRATLRGEERLRHNFRGGGMCAAALQLDLRNCSDATASLCIETGTGAPGRGMLLPREAVWRRTPELAPQSSTSAEGATAVAPEPPGGSGGPVPVGARSGTDYLWCGSVRTLVSSLPAGQATSVTLRVAVMAPGVYDISDYLIRWAFPDVDKLQYSQPGPPLVLRVEDEEEI</sequence>
<proteinExistence type="predicted"/>
<dbReference type="eggNOG" id="KOG1938">
    <property type="taxonomic scope" value="Eukaryota"/>
</dbReference>
<dbReference type="GO" id="GO:1990072">
    <property type="term" value="C:TRAPPIII protein complex"/>
    <property type="evidence" value="ECO:0007669"/>
    <property type="project" value="TreeGrafter"/>
</dbReference>
<evidence type="ECO:0000259" key="4">
    <source>
        <dbReference type="Pfam" id="PF24545"/>
    </source>
</evidence>
<dbReference type="Pfam" id="PF24544">
    <property type="entry name" value="Ig_TPPC8_2nd"/>
    <property type="match status" value="1"/>
</dbReference>
<name>I0YUU1_COCSC</name>
<dbReference type="InterPro" id="IPR058538">
    <property type="entry name" value="Ig_TPPC8_2nd"/>
</dbReference>
<dbReference type="EMBL" id="AGSI01000010">
    <property type="protein sequence ID" value="EIE22160.1"/>
    <property type="molecule type" value="Genomic_DNA"/>
</dbReference>
<dbReference type="Pfam" id="PF12739">
    <property type="entry name" value="TRAPPC-Trs85"/>
    <property type="match status" value="1"/>
</dbReference>
<dbReference type="InterPro" id="IPR057651">
    <property type="entry name" value="Ig_TPPC8_C"/>
</dbReference>